<feature type="compositionally biased region" description="Basic and acidic residues" evidence="1">
    <location>
        <begin position="1519"/>
        <end position="1533"/>
    </location>
</feature>
<feature type="region of interest" description="Disordered" evidence="1">
    <location>
        <begin position="123"/>
        <end position="143"/>
    </location>
</feature>
<reference evidence="3" key="1">
    <citation type="submission" date="2016-11" db="UniProtKB">
        <authorList>
            <consortium name="WormBaseParasite"/>
        </authorList>
    </citation>
    <scope>IDENTIFICATION</scope>
</reference>
<feature type="region of interest" description="Disordered" evidence="1">
    <location>
        <begin position="989"/>
        <end position="1106"/>
    </location>
</feature>
<feature type="region of interest" description="Disordered" evidence="1">
    <location>
        <begin position="696"/>
        <end position="826"/>
    </location>
</feature>
<organism evidence="2 3">
    <name type="scientific">Macrostomum lignano</name>
    <dbReference type="NCBI Taxonomy" id="282301"/>
    <lineage>
        <taxon>Eukaryota</taxon>
        <taxon>Metazoa</taxon>
        <taxon>Spiralia</taxon>
        <taxon>Lophotrochozoa</taxon>
        <taxon>Platyhelminthes</taxon>
        <taxon>Rhabditophora</taxon>
        <taxon>Macrostomorpha</taxon>
        <taxon>Macrostomida</taxon>
        <taxon>Macrostomidae</taxon>
        <taxon>Macrostomum</taxon>
    </lineage>
</organism>
<feature type="compositionally biased region" description="Low complexity" evidence="1">
    <location>
        <begin position="729"/>
        <end position="743"/>
    </location>
</feature>
<feature type="region of interest" description="Disordered" evidence="1">
    <location>
        <begin position="857"/>
        <end position="880"/>
    </location>
</feature>
<feature type="compositionally biased region" description="Low complexity" evidence="1">
    <location>
        <begin position="225"/>
        <end position="247"/>
    </location>
</feature>
<name>A0A1I8IXX1_9PLAT</name>
<evidence type="ECO:0000256" key="1">
    <source>
        <dbReference type="SAM" id="MobiDB-lite"/>
    </source>
</evidence>
<feature type="compositionally biased region" description="Low complexity" evidence="1">
    <location>
        <begin position="1068"/>
        <end position="1082"/>
    </location>
</feature>
<feature type="compositionally biased region" description="Pro residues" evidence="1">
    <location>
        <begin position="759"/>
        <end position="769"/>
    </location>
</feature>
<feature type="compositionally biased region" description="Low complexity" evidence="1">
    <location>
        <begin position="1008"/>
        <end position="1020"/>
    </location>
</feature>
<accession>A0A1I8IXX1</accession>
<feature type="compositionally biased region" description="Basic residues" evidence="1">
    <location>
        <begin position="786"/>
        <end position="795"/>
    </location>
</feature>
<proteinExistence type="predicted"/>
<feature type="region of interest" description="Disordered" evidence="1">
    <location>
        <begin position="1499"/>
        <end position="1533"/>
    </location>
</feature>
<sequence>MATTPPAPSFIDAASAASAAVTMATRPTPQPTPQSLLDGPFWIGAIALVGLLLLLGLVTCIKRQYEDDLSRCRLFRWKASSAVDAEAADGAFAMEAATVGSGYQARQYTGVTAFDFDLEAGEVTPSNHVEGPGRRSPTQQSPTLQFHASSPLAVRSSEVTAAEADEAAEAEAAMRALADEVASRLALRTAADSVLFTVDSPTGEEGGAGSRRCSSKRRAFARNRTTTMASAGTSESAATAATGAAESSSRRRSRRHRRSRDGHGGSVCGGSRSCIDFAAMSSAAGDAGRLNIADNEGWNGGGSSRRRRGRRCRRCCQEEAEAEAEAPGPPAEGPLDTSETAANRRQLLDRLVRQASAGCTCRRCWRRFQAEVLVLRARFHGEGGAEAGSSCGQEHRRRSRSRRCLMAEDAEPLPALQPRLSASSCCGGEFNSGVASWLLAQQPTAAEARAKGAQAVKCNSIEDMSCAAAKAAAAEAAAADELEEEQGEAGSQADGRERRNSSRQLRRQGRERRRRRSVSAVSCGPGTDAGVARGRVEELANRRLERFRAELRQLCESAQPRPPPPMLLAVPPISSAAAFATEPSAAAAAVAASSAKSTYSTKGAWAAAAPASASAAELCPPRLASPTPSLEDVAGDCRSPIVAGDTFIYVEDWSRRATESHSAILPAAGRQLRQRQLLRLRRRALEDDNDNEFAQDFGFECLGGGPEHPRESGGDTASVSSRQSPTSEAAATATDAAAAGAAAEVQLSIESAPTQKPQAGPPPPPPPQPLNRQGSCRSSCSSSRNRCQRHRGHRRSERDCPTPVKARLGDSAYQTKENSADMPPRAAGKLQEVATIGDGSAHCCCCCRHGSGCHAEHHRRRRRSSSSKSLAADGDCRSCQPEPQRAIRGINSEASIAAANTSNSRSLVFTNFEEELEVQAAPPGCQRGLRQQLGGAELSGQGAAQPGQRLDAAGLLQVGSQQLHAGCPVAPHQSLGRQRLRRRCHLRPIAAGRPTGHSLSGVPNGGQAAASAAPASSDSARTANSAARRGRRCRDQTSESKAPTEASASHRARSRLAPGAASLLVRGSADTSSASSWSRASATGRKPSTSSRMPALAESASRNFSADSTDRLAVPLTGGHYGAQKVAAKGADQTGAGASSGAGQSVIGERAQAPGVAGPAQLRRQLSRAFGASGGGNSGCSSAFSCGRLANSLADHLAAISRRGFSAAAVSPPSNRGRGRRSPSPDCAAARGPPQLVPHGAQLPSQPVLPPAQKAQPGRVGSVAAGEAQAECQAVAGDPPPAHAAASTALMLKCEVWKTAFSERPCIRISAVAPLPSPSTLSALKATMSGSASAKPCGIARPRVSIGSSRARTAQATATNASRTLTSGISTCATNGVDIEPSRAIEEQTPRPTLRTTTPTAGLVSDNLRGVVTYGDLGATVAVAVKVKDLCANQHDAIVQEGNAEPHEEQDFSKKILTSVTLAATGRPVIGGFRLSLAIWSMTAAAFLGCPEASRYSDSSVKDEVAPLMQNPTMPRSDTSQKKLGENEHSRPK</sequence>
<feature type="region of interest" description="Disordered" evidence="1">
    <location>
        <begin position="479"/>
        <end position="530"/>
    </location>
</feature>
<protein>
    <submittedName>
        <fullName evidence="3">RING-type domain-containing protein</fullName>
    </submittedName>
</protein>
<evidence type="ECO:0000313" key="3">
    <source>
        <dbReference type="WBParaSite" id="maker-uti_cns_0019054-snap-gene-0.3-mRNA-1"/>
    </source>
</evidence>
<dbReference type="WBParaSite" id="maker-uti_cns_0019054-snap-gene-0.3-mRNA-1">
    <property type="protein sequence ID" value="maker-uti_cns_0019054-snap-gene-0.3-mRNA-1"/>
    <property type="gene ID" value="maker-uti_cns_0019054-snap-gene-0.3"/>
</dbReference>
<feature type="compositionally biased region" description="Low complexity" evidence="1">
    <location>
        <begin position="771"/>
        <end position="785"/>
    </location>
</feature>
<feature type="region of interest" description="Disordered" evidence="1">
    <location>
        <begin position="223"/>
        <end position="267"/>
    </location>
</feature>
<feature type="compositionally biased region" description="Basic residues" evidence="1">
    <location>
        <begin position="250"/>
        <end position="260"/>
    </location>
</feature>
<dbReference type="Proteomes" id="UP000095280">
    <property type="component" value="Unplaced"/>
</dbReference>
<keyword evidence="2" id="KW-1185">Reference proteome</keyword>
<feature type="region of interest" description="Disordered" evidence="1">
    <location>
        <begin position="1206"/>
        <end position="1259"/>
    </location>
</feature>
<feature type="compositionally biased region" description="Basic residues" evidence="1">
    <location>
        <begin position="504"/>
        <end position="517"/>
    </location>
</feature>
<feature type="region of interest" description="Disordered" evidence="1">
    <location>
        <begin position="198"/>
        <end position="217"/>
    </location>
</feature>
<feature type="compositionally biased region" description="Polar residues" evidence="1">
    <location>
        <begin position="715"/>
        <end position="727"/>
    </location>
</feature>
<evidence type="ECO:0000313" key="2">
    <source>
        <dbReference type="Proteomes" id="UP000095280"/>
    </source>
</evidence>